<evidence type="ECO:0000259" key="1">
    <source>
        <dbReference type="Pfam" id="PF19319"/>
    </source>
</evidence>
<dbReference type="EMBL" id="LDPR01000005">
    <property type="protein sequence ID" value="KLO37450.1"/>
    <property type="molecule type" value="Genomic_DNA"/>
</dbReference>
<keyword evidence="3" id="KW-1185">Reference proteome</keyword>
<dbReference type="AlphaFoldDB" id="A0A0I9TFB4"/>
<feature type="domain" description="DUF5919" evidence="1">
    <location>
        <begin position="125"/>
        <end position="270"/>
    </location>
</feature>
<dbReference type="CDD" id="cd00093">
    <property type="entry name" value="HTH_XRE"/>
    <property type="match status" value="1"/>
</dbReference>
<sequence>MATEREDKPAPVPNHVLIRLMADKGLDDEQLAKAAKVLPKTVARWRAGTSRPYKTNGRAAASALGDHPGVLWPKVFGLPQDNALTTGEVATEIADLTAAYLSRSEFLRSNPPEELFGVASEISVSGLSLNLLCQHYPDTEIARLLQTGTSMRCLFLDATGRYIADREAEEGHSPGVLSTLTTLNIRTLQRIQARLPDSTATNLQIRTYNEPVRFNITIVDTATCIVQPYLPHARGVESPVLLIEKRDDTPGLFAVFASVFEYYWNRGKPVTS</sequence>
<dbReference type="InterPro" id="IPR001387">
    <property type="entry name" value="Cro/C1-type_HTH"/>
</dbReference>
<proteinExistence type="predicted"/>
<protein>
    <recommendedName>
        <fullName evidence="1">DUF5919 domain-containing protein</fullName>
    </recommendedName>
</protein>
<comment type="caution">
    <text evidence="2">The sequence shown here is derived from an EMBL/GenBank/DDBJ whole genome shotgun (WGS) entry which is preliminary data.</text>
</comment>
<dbReference type="Proteomes" id="UP000036334">
    <property type="component" value="Unassembled WGS sequence"/>
</dbReference>
<name>A0A0I9TFB4_9MYCO</name>
<gene>
    <name evidence="2" type="ORF">ABH38_08600</name>
</gene>
<dbReference type="Pfam" id="PF19319">
    <property type="entry name" value="DUF5919"/>
    <property type="match status" value="1"/>
</dbReference>
<dbReference type="RefSeq" id="WP_047315742.1">
    <property type="nucleotide sequence ID" value="NZ_LDPQ01000016.1"/>
</dbReference>
<reference evidence="2 3" key="1">
    <citation type="submission" date="2015-05" db="EMBL/GenBank/DDBJ databases">
        <title>Genome sequence of Mycobacterium haemophilum.</title>
        <authorList>
            <person name="Greninger A.L."/>
            <person name="Cunningham G."/>
            <person name="Miller S."/>
        </authorList>
    </citation>
    <scope>NUCLEOTIDE SEQUENCE [LARGE SCALE GENOMIC DNA]</scope>
    <source>
        <strain evidence="3">UC1</strain>
    </source>
</reference>
<evidence type="ECO:0000313" key="3">
    <source>
        <dbReference type="Proteomes" id="UP000036334"/>
    </source>
</evidence>
<dbReference type="InterPro" id="IPR045697">
    <property type="entry name" value="DUF5919"/>
</dbReference>
<dbReference type="OrthoDB" id="4319500at2"/>
<accession>A0A0I9TFB4</accession>
<evidence type="ECO:0000313" key="2">
    <source>
        <dbReference type="EMBL" id="KLO37450.1"/>
    </source>
</evidence>
<dbReference type="PATRIC" id="fig|29311.18.peg.1388"/>
<organism evidence="2 3">
    <name type="scientific">Mycobacterium haemophilum</name>
    <dbReference type="NCBI Taxonomy" id="29311"/>
    <lineage>
        <taxon>Bacteria</taxon>
        <taxon>Bacillati</taxon>
        <taxon>Actinomycetota</taxon>
        <taxon>Actinomycetes</taxon>
        <taxon>Mycobacteriales</taxon>
        <taxon>Mycobacteriaceae</taxon>
        <taxon>Mycobacterium</taxon>
    </lineage>
</organism>